<organism evidence="22 23">
    <name type="scientific">Pseudoalteromonas luteoviolacea</name>
    <dbReference type="NCBI Taxonomy" id="43657"/>
    <lineage>
        <taxon>Bacteria</taxon>
        <taxon>Pseudomonadati</taxon>
        <taxon>Pseudomonadota</taxon>
        <taxon>Gammaproteobacteria</taxon>
        <taxon>Alteromonadales</taxon>
        <taxon>Pseudoalteromonadaceae</taxon>
        <taxon>Pseudoalteromonas</taxon>
    </lineage>
</organism>
<evidence type="ECO:0000256" key="7">
    <source>
        <dbReference type="ARBA" id="ARBA00022840"/>
    </source>
</evidence>
<dbReference type="PROSITE" id="PS01050">
    <property type="entry name" value="YJEF_C_2"/>
    <property type="match status" value="1"/>
</dbReference>
<dbReference type="InterPro" id="IPR029056">
    <property type="entry name" value="Ribokinase-like"/>
</dbReference>
<comment type="caution">
    <text evidence="22">The sequence shown here is derived from an EMBL/GenBank/DDBJ whole genome shotgun (WGS) entry which is preliminary data.</text>
</comment>
<keyword evidence="5 18" id="KW-0479">Metal-binding</keyword>
<evidence type="ECO:0000256" key="11">
    <source>
        <dbReference type="ARBA" id="ARBA00023235"/>
    </source>
</evidence>
<evidence type="ECO:0000256" key="18">
    <source>
        <dbReference type="HAMAP-Rule" id="MF_01966"/>
    </source>
</evidence>
<comment type="similarity">
    <text evidence="18">Belongs to the NnrE/AIBP family.</text>
</comment>
<keyword evidence="7 17" id="KW-0067">ATP-binding</keyword>
<evidence type="ECO:0000313" key="23">
    <source>
        <dbReference type="Proteomes" id="UP000031327"/>
    </source>
</evidence>
<keyword evidence="22" id="KW-0808">Transferase</keyword>
<evidence type="ECO:0000313" key="22">
    <source>
        <dbReference type="EMBL" id="KID54931.1"/>
    </source>
</evidence>
<evidence type="ECO:0000256" key="16">
    <source>
        <dbReference type="ARBA" id="ARBA00049209"/>
    </source>
</evidence>
<evidence type="ECO:0000256" key="12">
    <source>
        <dbReference type="ARBA" id="ARBA00023239"/>
    </source>
</evidence>
<dbReference type="CDD" id="cd01171">
    <property type="entry name" value="YXKO-related"/>
    <property type="match status" value="1"/>
</dbReference>
<feature type="domain" description="YjeF N-terminal" evidence="21">
    <location>
        <begin position="22"/>
        <end position="222"/>
    </location>
</feature>
<keyword evidence="13" id="KW-0511">Multifunctional enzyme</keyword>
<dbReference type="PROSITE" id="PS01049">
    <property type="entry name" value="YJEF_C_1"/>
    <property type="match status" value="1"/>
</dbReference>
<dbReference type="Pfam" id="PF03853">
    <property type="entry name" value="YjeF_N"/>
    <property type="match status" value="1"/>
</dbReference>
<comment type="similarity">
    <text evidence="4 19">In the C-terminal section; belongs to the NnrD/CARKD family.</text>
</comment>
<comment type="catalytic activity">
    <reaction evidence="2 18 19">
        <text>(6R)-NADPHX = (6S)-NADPHX</text>
        <dbReference type="Rhea" id="RHEA:32227"/>
        <dbReference type="ChEBI" id="CHEBI:64076"/>
        <dbReference type="ChEBI" id="CHEBI:64077"/>
        <dbReference type="EC" id="5.1.99.6"/>
    </reaction>
</comment>
<dbReference type="Gene3D" id="3.40.1190.20">
    <property type="match status" value="1"/>
</dbReference>
<dbReference type="EC" id="5.1.99.6" evidence="19"/>
<feature type="domain" description="YjeF C-terminal" evidence="20">
    <location>
        <begin position="232"/>
        <end position="495"/>
    </location>
</feature>
<name>A0A0C1Q2V9_9GAMM</name>
<dbReference type="GO" id="GO:0016301">
    <property type="term" value="F:kinase activity"/>
    <property type="evidence" value="ECO:0007669"/>
    <property type="project" value="UniProtKB-KW"/>
</dbReference>
<evidence type="ECO:0000259" key="20">
    <source>
        <dbReference type="PROSITE" id="PS51383"/>
    </source>
</evidence>
<keyword evidence="22" id="KW-0418">Kinase</keyword>
<evidence type="ECO:0000256" key="17">
    <source>
        <dbReference type="HAMAP-Rule" id="MF_01965"/>
    </source>
</evidence>
<feature type="binding site" evidence="17">
    <location>
        <position position="267"/>
    </location>
    <ligand>
        <name>(6S)-NADPHX</name>
        <dbReference type="ChEBI" id="CHEBI:64076"/>
    </ligand>
</feature>
<feature type="binding site" evidence="18">
    <location>
        <position position="132"/>
    </location>
    <ligand>
        <name>K(+)</name>
        <dbReference type="ChEBI" id="CHEBI:29103"/>
    </ligand>
</feature>
<comment type="catalytic activity">
    <reaction evidence="16 17 19">
        <text>(6S)-NADPHX + ADP = AMP + phosphate + NADPH + H(+)</text>
        <dbReference type="Rhea" id="RHEA:32235"/>
        <dbReference type="ChEBI" id="CHEBI:15378"/>
        <dbReference type="ChEBI" id="CHEBI:43474"/>
        <dbReference type="ChEBI" id="CHEBI:57783"/>
        <dbReference type="ChEBI" id="CHEBI:64076"/>
        <dbReference type="ChEBI" id="CHEBI:456215"/>
        <dbReference type="ChEBI" id="CHEBI:456216"/>
        <dbReference type="EC" id="4.2.1.136"/>
    </reaction>
</comment>
<feature type="binding site" evidence="17">
    <location>
        <position position="328"/>
    </location>
    <ligand>
        <name>(6S)-NADPHX</name>
        <dbReference type="ChEBI" id="CHEBI:64076"/>
    </ligand>
</feature>
<comment type="caution">
    <text evidence="18">Lacks conserved residue(s) required for the propagation of feature annotation.</text>
</comment>
<evidence type="ECO:0000259" key="21">
    <source>
        <dbReference type="PROSITE" id="PS51385"/>
    </source>
</evidence>
<evidence type="ECO:0000256" key="14">
    <source>
        <dbReference type="ARBA" id="ARBA00025153"/>
    </source>
</evidence>
<evidence type="ECO:0000256" key="9">
    <source>
        <dbReference type="ARBA" id="ARBA00022958"/>
    </source>
</evidence>
<dbReference type="HAMAP" id="MF_01965">
    <property type="entry name" value="NADHX_dehydratase"/>
    <property type="match status" value="1"/>
</dbReference>
<dbReference type="InterPro" id="IPR036652">
    <property type="entry name" value="YjeF_N_dom_sf"/>
</dbReference>
<dbReference type="PANTHER" id="PTHR12592">
    <property type="entry name" value="ATP-DEPENDENT (S)-NAD(P)H-HYDRATE DEHYDRATASE FAMILY MEMBER"/>
    <property type="match status" value="1"/>
</dbReference>
<dbReference type="GO" id="GO:0005524">
    <property type="term" value="F:ATP binding"/>
    <property type="evidence" value="ECO:0007669"/>
    <property type="project" value="UniProtKB-UniRule"/>
</dbReference>
<dbReference type="InterPro" id="IPR004443">
    <property type="entry name" value="YjeF_N_dom"/>
</dbReference>
<keyword evidence="11 18" id="KW-0413">Isomerase</keyword>
<dbReference type="Pfam" id="PF01256">
    <property type="entry name" value="Carb_kinase"/>
    <property type="match status" value="1"/>
</dbReference>
<evidence type="ECO:0000256" key="19">
    <source>
        <dbReference type="PIRNR" id="PIRNR017184"/>
    </source>
</evidence>
<keyword evidence="10 17" id="KW-0520">NAD</keyword>
<keyword evidence="12 17" id="KW-0456">Lyase</keyword>
<dbReference type="EC" id="4.2.1.136" evidence="19"/>
<feature type="binding site" evidence="18">
    <location>
        <position position="168"/>
    </location>
    <ligand>
        <name>K(+)</name>
        <dbReference type="ChEBI" id="CHEBI:29103"/>
    </ligand>
</feature>
<evidence type="ECO:0000256" key="6">
    <source>
        <dbReference type="ARBA" id="ARBA00022741"/>
    </source>
</evidence>
<gene>
    <name evidence="17" type="primary">nnrD</name>
    <name evidence="18" type="synonym">nnrE</name>
    <name evidence="22" type="ORF">JF50_24150</name>
</gene>
<dbReference type="AlphaFoldDB" id="A0A0C1Q2V9"/>
<dbReference type="PROSITE" id="PS51385">
    <property type="entry name" value="YJEF_N"/>
    <property type="match status" value="1"/>
</dbReference>
<comment type="similarity">
    <text evidence="3 19">In the N-terminal section; belongs to the NnrE/AIBP family.</text>
</comment>
<dbReference type="Proteomes" id="UP000031327">
    <property type="component" value="Unassembled WGS sequence"/>
</dbReference>
<dbReference type="SUPFAM" id="SSF64153">
    <property type="entry name" value="YjeF N-terminal domain-like"/>
    <property type="match status" value="1"/>
</dbReference>
<feature type="binding site" evidence="18">
    <location>
        <position position="165"/>
    </location>
    <ligand>
        <name>(6S)-NADPHX</name>
        <dbReference type="ChEBI" id="CHEBI:64076"/>
    </ligand>
</feature>
<dbReference type="RefSeq" id="WP_039611826.1">
    <property type="nucleotide sequence ID" value="NZ_JWIC01000010.1"/>
</dbReference>
<comment type="function">
    <text evidence="14 19">Bifunctional enzyme that catalyzes the epimerization of the S- and R-forms of NAD(P)HX and the dehydration of the S-form of NAD(P)HX at the expense of ADP, which is converted to AMP. This allows the repair of both epimers of NAD(P)HX, a damaged form of NAD(P)H that is a result of enzymatic or heat-dependent hydration.</text>
</comment>
<comment type="catalytic activity">
    <reaction evidence="1 18 19">
        <text>(6R)-NADHX = (6S)-NADHX</text>
        <dbReference type="Rhea" id="RHEA:32215"/>
        <dbReference type="ChEBI" id="CHEBI:64074"/>
        <dbReference type="ChEBI" id="CHEBI:64075"/>
        <dbReference type="EC" id="5.1.99.6"/>
    </reaction>
</comment>
<feature type="binding site" evidence="18">
    <location>
        <begin position="136"/>
        <end position="142"/>
    </location>
    <ligand>
        <name>(6S)-NADPHX</name>
        <dbReference type="ChEBI" id="CHEBI:64076"/>
    </ligand>
</feature>
<comment type="subunit">
    <text evidence="17">Homotetramer.</text>
</comment>
<keyword evidence="6 17" id="KW-0547">Nucleotide-binding</keyword>
<keyword evidence="9 18" id="KW-0630">Potassium</keyword>
<comment type="cofactor">
    <cofactor evidence="17">
        <name>Mg(2+)</name>
        <dbReference type="ChEBI" id="CHEBI:18420"/>
    </cofactor>
</comment>
<comment type="catalytic activity">
    <reaction evidence="15 17 19">
        <text>(6S)-NADHX + ADP = AMP + phosphate + NADH + H(+)</text>
        <dbReference type="Rhea" id="RHEA:32223"/>
        <dbReference type="ChEBI" id="CHEBI:15378"/>
        <dbReference type="ChEBI" id="CHEBI:43474"/>
        <dbReference type="ChEBI" id="CHEBI:57945"/>
        <dbReference type="ChEBI" id="CHEBI:64074"/>
        <dbReference type="ChEBI" id="CHEBI:456215"/>
        <dbReference type="ChEBI" id="CHEBI:456216"/>
        <dbReference type="EC" id="4.2.1.136"/>
    </reaction>
</comment>
<evidence type="ECO:0000256" key="1">
    <source>
        <dbReference type="ARBA" id="ARBA00000013"/>
    </source>
</evidence>
<proteinExistence type="inferred from homology"/>
<dbReference type="NCBIfam" id="TIGR00197">
    <property type="entry name" value="yjeF_nterm"/>
    <property type="match status" value="1"/>
</dbReference>
<dbReference type="GO" id="GO:0110051">
    <property type="term" value="P:metabolite repair"/>
    <property type="evidence" value="ECO:0007669"/>
    <property type="project" value="TreeGrafter"/>
</dbReference>
<evidence type="ECO:0000256" key="3">
    <source>
        <dbReference type="ARBA" id="ARBA00006001"/>
    </source>
</evidence>
<feature type="binding site" evidence="17">
    <location>
        <position position="438"/>
    </location>
    <ligand>
        <name>AMP</name>
        <dbReference type="ChEBI" id="CHEBI:456215"/>
    </ligand>
</feature>
<dbReference type="InterPro" id="IPR030677">
    <property type="entry name" value="Nnr"/>
</dbReference>
<accession>A0A0C1Q2V9</accession>
<feature type="binding site" evidence="17">
    <location>
        <begin position="410"/>
        <end position="414"/>
    </location>
    <ligand>
        <name>AMP</name>
        <dbReference type="ChEBI" id="CHEBI:456215"/>
    </ligand>
</feature>
<evidence type="ECO:0000256" key="5">
    <source>
        <dbReference type="ARBA" id="ARBA00022723"/>
    </source>
</evidence>
<dbReference type="Gene3D" id="3.40.50.10260">
    <property type="entry name" value="YjeF N-terminal domain"/>
    <property type="match status" value="1"/>
</dbReference>
<dbReference type="GO" id="GO:0046872">
    <property type="term" value="F:metal ion binding"/>
    <property type="evidence" value="ECO:0007669"/>
    <property type="project" value="UniProtKB-UniRule"/>
</dbReference>
<dbReference type="InterPro" id="IPR000631">
    <property type="entry name" value="CARKD"/>
</dbReference>
<dbReference type="PIRSF" id="PIRSF017184">
    <property type="entry name" value="Nnr"/>
    <property type="match status" value="1"/>
</dbReference>
<dbReference type="HAMAP" id="MF_01966">
    <property type="entry name" value="NADHX_epimerase"/>
    <property type="match status" value="1"/>
</dbReference>
<dbReference type="GO" id="GO:0046496">
    <property type="term" value="P:nicotinamide nucleotide metabolic process"/>
    <property type="evidence" value="ECO:0007669"/>
    <property type="project" value="UniProtKB-UniRule"/>
</dbReference>
<reference evidence="22 23" key="1">
    <citation type="submission" date="2014-12" db="EMBL/GenBank/DDBJ databases">
        <title>Draft Genome Sequence of Pseudoalteromonas luteoviolacea HI1.</title>
        <authorList>
            <person name="Asahina A.Y."/>
            <person name="Hadfield M.G."/>
        </authorList>
    </citation>
    <scope>NUCLEOTIDE SEQUENCE [LARGE SCALE GENOMIC DNA]</scope>
    <source>
        <strain evidence="22 23">HI1</strain>
    </source>
</reference>
<dbReference type="GO" id="GO:0052856">
    <property type="term" value="F:NAD(P)HX epimerase activity"/>
    <property type="evidence" value="ECO:0007669"/>
    <property type="project" value="UniProtKB-UniRule"/>
</dbReference>
<dbReference type="EMBL" id="JWIC01000010">
    <property type="protein sequence ID" value="KID54931.1"/>
    <property type="molecule type" value="Genomic_DNA"/>
</dbReference>
<dbReference type="InterPro" id="IPR017953">
    <property type="entry name" value="Carbohydrate_kinase_pred_CS"/>
</dbReference>
<dbReference type="GO" id="GO:0052855">
    <property type="term" value="F:ADP-dependent NAD(P)H-hydrate dehydratase activity"/>
    <property type="evidence" value="ECO:0007669"/>
    <property type="project" value="UniProtKB-UniRule"/>
</dbReference>
<evidence type="ECO:0000256" key="4">
    <source>
        <dbReference type="ARBA" id="ARBA00009524"/>
    </source>
</evidence>
<evidence type="ECO:0000256" key="8">
    <source>
        <dbReference type="ARBA" id="ARBA00022857"/>
    </source>
</evidence>
<evidence type="ECO:0000256" key="15">
    <source>
        <dbReference type="ARBA" id="ARBA00048238"/>
    </source>
</evidence>
<evidence type="ECO:0000256" key="2">
    <source>
        <dbReference type="ARBA" id="ARBA00000909"/>
    </source>
</evidence>
<comment type="function">
    <text evidence="18">Catalyzes the epimerization of the S- and R-forms of NAD(P)HX, a damaged form of NAD(P)H that is a result of enzymatic or heat-dependent hydration. This is a prerequisite for the S-specific NAD(P)H-hydrate dehydratase to allow the repair of both epimers of NAD(P)HX.</text>
</comment>
<comment type="similarity">
    <text evidence="17">Belongs to the NnrD/CARKD family.</text>
</comment>
<feature type="binding site" evidence="17">
    <location>
        <position position="439"/>
    </location>
    <ligand>
        <name>(6S)-NADPHX</name>
        <dbReference type="ChEBI" id="CHEBI:64076"/>
    </ligand>
</feature>
<comment type="cofactor">
    <cofactor evidence="18 19">
        <name>K(+)</name>
        <dbReference type="ChEBI" id="CHEBI:29103"/>
    </cofactor>
    <text evidence="18 19">Binds 1 potassium ion per subunit.</text>
</comment>
<sequence length="495" mass="52405">MSILQGQYTHNLPQIAYCAQEVKLHEEQAALNSGTTLSELMQRAGHALFELTRNKSVKNILILTGKGNNAGDGFMLAKRCLHAQIHVTVCALFEPALLKGDAAEAYQLFCRSGGRVVSLRSCVDGNYDAIVDAVFGTGFRGELPEQVKEAFNHFKSSKAWKLAVDIPSGVNGSTAEVSPDTFQADTTLTFIALKQGMLTGNAPNLCGELLLADLGIADAFADLSHTNCCYPGGKYLRSLRPVRAADSYKNQCGHVLLVGGGKGMAGAIRLAAEACLRTGAGLVSVATHPENQTAVLHGRYELMVHGVAVPAQLEALLNKADVVVIGPGLGQDAWAKKMYTAVKNYKGLVVCDADGLNLLAQSHLPWHRAILTPHFGEAKRLLGDSTLNTSKRFEVAEQLSKEYAACIVLKGPGSLIVDGKRININRSGCSAMASAGMGDVLSGIIAGLLAQGLSRFEAATLGVYIHGLAAEQAARDGQLGTLASDLFVHIRGIMG</sequence>
<feature type="binding site" evidence="17">
    <location>
        <position position="374"/>
    </location>
    <ligand>
        <name>(6S)-NADPHX</name>
        <dbReference type="ChEBI" id="CHEBI:64076"/>
    </ligand>
</feature>
<dbReference type="SUPFAM" id="SSF53613">
    <property type="entry name" value="Ribokinase-like"/>
    <property type="match status" value="1"/>
</dbReference>
<dbReference type="PROSITE" id="PS51383">
    <property type="entry name" value="YJEF_C_3"/>
    <property type="match status" value="1"/>
</dbReference>
<feature type="binding site" evidence="18">
    <location>
        <position position="69"/>
    </location>
    <ligand>
        <name>K(+)</name>
        <dbReference type="ChEBI" id="CHEBI:29103"/>
    </ligand>
</feature>
<dbReference type="PANTHER" id="PTHR12592:SF0">
    <property type="entry name" value="ATP-DEPENDENT (S)-NAD(P)H-HYDRATE DEHYDRATASE"/>
    <property type="match status" value="1"/>
</dbReference>
<keyword evidence="8 17" id="KW-0521">NADP</keyword>
<evidence type="ECO:0000256" key="10">
    <source>
        <dbReference type="ARBA" id="ARBA00023027"/>
    </source>
</evidence>
<evidence type="ECO:0000256" key="13">
    <source>
        <dbReference type="ARBA" id="ARBA00023268"/>
    </source>
</evidence>
<dbReference type="NCBIfam" id="TIGR00196">
    <property type="entry name" value="yjeF_cterm"/>
    <property type="match status" value="1"/>
</dbReference>
<comment type="function">
    <text evidence="17">Catalyzes the dehydration of the S-form of NAD(P)HX at the expense of ADP, which is converted to AMP. Together with NAD(P)HX epimerase, which catalyzes the epimerization of the S- and R-forms, the enzyme allows the repair of both epimers of NAD(P)HX, a damaged form of NAD(P)H that is a result of enzymatic or heat-dependent hydration.</text>
</comment>
<protein>
    <recommendedName>
        <fullName evidence="19">Bifunctional NAD(P)H-hydrate repair enzyme</fullName>
    </recommendedName>
    <alternativeName>
        <fullName evidence="19">Nicotinamide nucleotide repair protein</fullName>
    </alternativeName>
    <domain>
        <recommendedName>
            <fullName evidence="19">ADP-dependent (S)-NAD(P)H-hydrate dehydratase</fullName>
            <ecNumber evidence="19">4.2.1.136</ecNumber>
        </recommendedName>
        <alternativeName>
            <fullName evidence="19">ADP-dependent NAD(P)HX dehydratase</fullName>
        </alternativeName>
    </domain>
    <domain>
        <recommendedName>
            <fullName evidence="19">NAD(P)H-hydrate epimerase</fullName>
            <ecNumber evidence="19">5.1.99.6</ecNumber>
        </recommendedName>
    </domain>
</protein>